<dbReference type="AlphaFoldDB" id="A0AAD8ZU66"/>
<name>A0AAD8ZU66_9TELE</name>
<comment type="caution">
    <text evidence="2">The sequence shown here is derived from an EMBL/GenBank/DDBJ whole genome shotgun (WGS) entry which is preliminary data.</text>
</comment>
<keyword evidence="3" id="KW-1185">Reference proteome</keyword>
<feature type="non-terminal residue" evidence="2">
    <location>
        <position position="1"/>
    </location>
</feature>
<evidence type="ECO:0000256" key="1">
    <source>
        <dbReference type="SAM" id="Phobius"/>
    </source>
</evidence>
<keyword evidence="1" id="KW-1133">Transmembrane helix</keyword>
<gene>
    <name evidence="2" type="ORF">P4O66_019288</name>
</gene>
<accession>A0AAD8ZU66</accession>
<proteinExistence type="predicted"/>
<organism evidence="2 3">
    <name type="scientific">Electrophorus voltai</name>
    <dbReference type="NCBI Taxonomy" id="2609070"/>
    <lineage>
        <taxon>Eukaryota</taxon>
        <taxon>Metazoa</taxon>
        <taxon>Chordata</taxon>
        <taxon>Craniata</taxon>
        <taxon>Vertebrata</taxon>
        <taxon>Euteleostomi</taxon>
        <taxon>Actinopterygii</taxon>
        <taxon>Neopterygii</taxon>
        <taxon>Teleostei</taxon>
        <taxon>Ostariophysi</taxon>
        <taxon>Gymnotiformes</taxon>
        <taxon>Gymnotoidei</taxon>
        <taxon>Gymnotidae</taxon>
        <taxon>Electrophorus</taxon>
    </lineage>
</organism>
<dbReference type="Proteomes" id="UP001239994">
    <property type="component" value="Unassembled WGS sequence"/>
</dbReference>
<dbReference type="EMBL" id="JAROKS010000003">
    <property type="protein sequence ID" value="KAK1804910.1"/>
    <property type="molecule type" value="Genomic_DNA"/>
</dbReference>
<feature type="transmembrane region" description="Helical" evidence="1">
    <location>
        <begin position="12"/>
        <end position="31"/>
    </location>
</feature>
<keyword evidence="1" id="KW-0472">Membrane</keyword>
<sequence>GVFSLFTVEQILLLNTISMMLLVCLCASVAIQGRSEHMVELLSWWRWTRRKTVEEIKCRACSAGEWPQCLLACTPSEEEKRDPALYASDVSGDPAWGWGTLRHAVNLKAAVTDQLCGEEVSKARKLCGCRMCLEDLAEYLHLPVTDTLQDVFALFEEHPSPGPVCSAESAPVCMPPEQGFTRSVSPTMLLMGLGSTRELHFPAMKMSITYMRASREGSAKMKKQWAHRHLPSLDWH</sequence>
<keyword evidence="1" id="KW-0812">Transmembrane</keyword>
<evidence type="ECO:0000313" key="3">
    <source>
        <dbReference type="Proteomes" id="UP001239994"/>
    </source>
</evidence>
<evidence type="ECO:0000313" key="2">
    <source>
        <dbReference type="EMBL" id="KAK1804910.1"/>
    </source>
</evidence>
<protein>
    <submittedName>
        <fullName evidence="2">Uncharacterized protein</fullName>
    </submittedName>
</protein>
<reference evidence="2" key="1">
    <citation type="submission" date="2023-03" db="EMBL/GenBank/DDBJ databases">
        <title>Electrophorus voltai genome.</title>
        <authorList>
            <person name="Bian C."/>
        </authorList>
    </citation>
    <scope>NUCLEOTIDE SEQUENCE</scope>
    <source>
        <strain evidence="2">CB-2022</strain>
        <tissue evidence="2">Muscle</tissue>
    </source>
</reference>